<protein>
    <submittedName>
        <fullName evidence="1">Uncharacterized protein</fullName>
    </submittedName>
</protein>
<dbReference type="Proteomes" id="UP000008367">
    <property type="component" value="Unassembled WGS sequence"/>
</dbReference>
<reference evidence="1 2" key="1">
    <citation type="submission" date="2012-10" db="EMBL/GenBank/DDBJ databases">
        <title>Genome sequence of Vibrio Cholerae HENC-02.</title>
        <authorList>
            <person name="Eppinger M."/>
            <person name="Hasan N.A."/>
            <person name="Sengamalay N."/>
            <person name="Hine E."/>
            <person name="Su Q."/>
            <person name="Daugherty S.C."/>
            <person name="Young S."/>
            <person name="Sadzewicz L."/>
            <person name="Tallon L."/>
            <person name="Cebula T.A."/>
            <person name="Ravel J."/>
            <person name="Colwell R.R."/>
        </authorList>
    </citation>
    <scope>NUCLEOTIDE SEQUENCE [LARGE SCALE GENOMIC DNA]</scope>
    <source>
        <strain evidence="1 2">HENC-02</strain>
    </source>
</reference>
<gene>
    <name evidence="1" type="ORF">VCHENC02_1567B</name>
</gene>
<dbReference type="AlphaFoldDB" id="A0A454D2R0"/>
<comment type="caution">
    <text evidence="1">The sequence shown here is derived from an EMBL/GenBank/DDBJ whole genome shotgun (WGS) entry which is preliminary data.</text>
</comment>
<sequence length="24" mass="2942">NTIKYGQAHEMKATHYRFDFAVWK</sequence>
<dbReference type="EMBL" id="AJSR01000506">
    <property type="protein sequence ID" value="EKM32924.1"/>
    <property type="molecule type" value="Genomic_DNA"/>
</dbReference>
<evidence type="ECO:0000313" key="2">
    <source>
        <dbReference type="Proteomes" id="UP000008367"/>
    </source>
</evidence>
<organism evidence="1 2">
    <name type="scientific">Vibrio harveyi</name>
    <name type="common">Beneckea harveyi</name>
    <dbReference type="NCBI Taxonomy" id="669"/>
    <lineage>
        <taxon>Bacteria</taxon>
        <taxon>Pseudomonadati</taxon>
        <taxon>Pseudomonadota</taxon>
        <taxon>Gammaproteobacteria</taxon>
        <taxon>Vibrionales</taxon>
        <taxon>Vibrionaceae</taxon>
        <taxon>Vibrio</taxon>
    </lineage>
</organism>
<accession>A0A454D2R0</accession>
<evidence type="ECO:0000313" key="1">
    <source>
        <dbReference type="EMBL" id="EKM32924.1"/>
    </source>
</evidence>
<name>A0A454D2R0_VIBHA</name>
<feature type="non-terminal residue" evidence="1">
    <location>
        <position position="1"/>
    </location>
</feature>
<proteinExistence type="predicted"/>